<gene>
    <name evidence="2" type="ORF">BD310DRAFT_936703</name>
</gene>
<feature type="region of interest" description="Disordered" evidence="1">
    <location>
        <begin position="1"/>
        <end position="24"/>
    </location>
</feature>
<name>A0A4Q9PJ42_9APHY</name>
<evidence type="ECO:0000256" key="1">
    <source>
        <dbReference type="SAM" id="MobiDB-lite"/>
    </source>
</evidence>
<proteinExistence type="predicted"/>
<sequence length="59" mass="6400">MAGVQELQQNRQSDPNMSIERVRDSASPNHIQCLGACTGRPPCAKVDVRFCAPVAFVIS</sequence>
<reference evidence="2 3" key="1">
    <citation type="submission" date="2019-01" db="EMBL/GenBank/DDBJ databases">
        <title>Draft genome sequences of three monokaryotic isolates of the white-rot basidiomycete fungus Dichomitus squalens.</title>
        <authorList>
            <consortium name="DOE Joint Genome Institute"/>
            <person name="Lopez S.C."/>
            <person name="Andreopoulos B."/>
            <person name="Pangilinan J."/>
            <person name="Lipzen A."/>
            <person name="Riley R."/>
            <person name="Ahrendt S."/>
            <person name="Ng V."/>
            <person name="Barry K."/>
            <person name="Daum C."/>
            <person name="Grigoriev I.V."/>
            <person name="Hilden K.S."/>
            <person name="Makela M.R."/>
            <person name="de Vries R.P."/>
        </authorList>
    </citation>
    <scope>NUCLEOTIDE SEQUENCE [LARGE SCALE GENOMIC DNA]</scope>
    <source>
        <strain evidence="2 3">CBS 464.89</strain>
    </source>
</reference>
<dbReference type="AlphaFoldDB" id="A0A4Q9PJ42"/>
<keyword evidence="3" id="KW-1185">Reference proteome</keyword>
<evidence type="ECO:0000313" key="3">
    <source>
        <dbReference type="Proteomes" id="UP000292082"/>
    </source>
</evidence>
<organism evidence="2 3">
    <name type="scientific">Dichomitus squalens</name>
    <dbReference type="NCBI Taxonomy" id="114155"/>
    <lineage>
        <taxon>Eukaryota</taxon>
        <taxon>Fungi</taxon>
        <taxon>Dikarya</taxon>
        <taxon>Basidiomycota</taxon>
        <taxon>Agaricomycotina</taxon>
        <taxon>Agaricomycetes</taxon>
        <taxon>Polyporales</taxon>
        <taxon>Polyporaceae</taxon>
        <taxon>Dichomitus</taxon>
    </lineage>
</organism>
<accession>A0A4Q9PJ42</accession>
<evidence type="ECO:0000313" key="2">
    <source>
        <dbReference type="EMBL" id="TBU54100.1"/>
    </source>
</evidence>
<feature type="compositionally biased region" description="Polar residues" evidence="1">
    <location>
        <begin position="1"/>
        <end position="16"/>
    </location>
</feature>
<dbReference type="Proteomes" id="UP000292082">
    <property type="component" value="Unassembled WGS sequence"/>
</dbReference>
<dbReference type="EMBL" id="ML145197">
    <property type="protein sequence ID" value="TBU54100.1"/>
    <property type="molecule type" value="Genomic_DNA"/>
</dbReference>
<protein>
    <submittedName>
        <fullName evidence="2">Uncharacterized protein</fullName>
    </submittedName>
</protein>